<dbReference type="PROSITE" id="PS51296">
    <property type="entry name" value="RIESKE"/>
    <property type="match status" value="1"/>
</dbReference>
<dbReference type="GO" id="GO:0016705">
    <property type="term" value="F:oxidoreductase activity, acting on paired donors, with incorporation or reduction of molecular oxygen"/>
    <property type="evidence" value="ECO:0007669"/>
    <property type="project" value="UniProtKB-ARBA"/>
</dbReference>
<dbReference type="SUPFAM" id="SSF50022">
    <property type="entry name" value="ISP domain"/>
    <property type="match status" value="1"/>
</dbReference>
<evidence type="ECO:0000256" key="4">
    <source>
        <dbReference type="ARBA" id="ARBA00023014"/>
    </source>
</evidence>
<keyword evidence="4" id="KW-0411">Iron-sulfur</keyword>
<dbReference type="AlphaFoldDB" id="A0A7W7T152"/>
<dbReference type="InterPro" id="IPR017941">
    <property type="entry name" value="Rieske_2Fe-2S"/>
</dbReference>
<keyword evidence="3" id="KW-0408">Iron</keyword>
<evidence type="ECO:0000256" key="1">
    <source>
        <dbReference type="ARBA" id="ARBA00022714"/>
    </source>
</evidence>
<evidence type="ECO:0000256" key="2">
    <source>
        <dbReference type="ARBA" id="ARBA00022723"/>
    </source>
</evidence>
<comment type="caution">
    <text evidence="6">The sequence shown here is derived from an EMBL/GenBank/DDBJ whole genome shotgun (WGS) entry which is preliminary data.</text>
</comment>
<name>A0A7W7T152_9PSEU</name>
<proteinExistence type="predicted"/>
<evidence type="ECO:0000313" key="6">
    <source>
        <dbReference type="EMBL" id="MBB4964633.1"/>
    </source>
</evidence>
<feature type="domain" description="Rieske" evidence="5">
    <location>
        <begin position="34"/>
        <end position="129"/>
    </location>
</feature>
<evidence type="ECO:0000313" key="7">
    <source>
        <dbReference type="Proteomes" id="UP000542674"/>
    </source>
</evidence>
<keyword evidence="2" id="KW-0479">Metal-binding</keyword>
<keyword evidence="1" id="KW-0001">2Fe-2S</keyword>
<evidence type="ECO:0000256" key="3">
    <source>
        <dbReference type="ARBA" id="ARBA00023004"/>
    </source>
</evidence>
<sequence length="130" mass="13187">MDRRTLLCGLLALTACGTGTAARRPGLGGARPGDRLAGLADVPVGSGALLDVGTDGQLLFVRPDADVVRAFDPTCPHQGTVVNPPVKGVIVCPTHRSEFDPATGGRLAGLAPRGLTEVPVTVAGDDVRLA</sequence>
<evidence type="ECO:0000259" key="5">
    <source>
        <dbReference type="PROSITE" id="PS51296"/>
    </source>
</evidence>
<dbReference type="GO" id="GO:0051537">
    <property type="term" value="F:2 iron, 2 sulfur cluster binding"/>
    <property type="evidence" value="ECO:0007669"/>
    <property type="project" value="UniProtKB-KW"/>
</dbReference>
<gene>
    <name evidence="6" type="ORF">F4559_001992</name>
</gene>
<dbReference type="PROSITE" id="PS51257">
    <property type="entry name" value="PROKAR_LIPOPROTEIN"/>
    <property type="match status" value="1"/>
</dbReference>
<reference evidence="6 7" key="1">
    <citation type="submission" date="2020-08" db="EMBL/GenBank/DDBJ databases">
        <title>Sequencing the genomes of 1000 actinobacteria strains.</title>
        <authorList>
            <person name="Klenk H.-P."/>
        </authorList>
    </citation>
    <scope>NUCLEOTIDE SEQUENCE [LARGE SCALE GENOMIC DNA]</scope>
    <source>
        <strain evidence="6 7">DSM 45084</strain>
    </source>
</reference>
<organism evidence="6 7">
    <name type="scientific">Saccharothrix violaceirubra</name>
    <dbReference type="NCBI Taxonomy" id="413306"/>
    <lineage>
        <taxon>Bacteria</taxon>
        <taxon>Bacillati</taxon>
        <taxon>Actinomycetota</taxon>
        <taxon>Actinomycetes</taxon>
        <taxon>Pseudonocardiales</taxon>
        <taxon>Pseudonocardiaceae</taxon>
        <taxon>Saccharothrix</taxon>
    </lineage>
</organism>
<dbReference type="RefSeq" id="WP_184667787.1">
    <property type="nucleotide sequence ID" value="NZ_BAABAI010000031.1"/>
</dbReference>
<dbReference type="Gene3D" id="2.102.10.10">
    <property type="entry name" value="Rieske [2Fe-2S] iron-sulphur domain"/>
    <property type="match status" value="1"/>
</dbReference>
<dbReference type="Proteomes" id="UP000542674">
    <property type="component" value="Unassembled WGS sequence"/>
</dbReference>
<accession>A0A7W7T152</accession>
<dbReference type="CDD" id="cd03467">
    <property type="entry name" value="Rieske"/>
    <property type="match status" value="1"/>
</dbReference>
<dbReference type="EMBL" id="JACHJS010000001">
    <property type="protein sequence ID" value="MBB4964633.1"/>
    <property type="molecule type" value="Genomic_DNA"/>
</dbReference>
<protein>
    <submittedName>
        <fullName evidence="6">Rieske Fe-S protein</fullName>
    </submittedName>
</protein>
<dbReference type="Pfam" id="PF00355">
    <property type="entry name" value="Rieske"/>
    <property type="match status" value="1"/>
</dbReference>
<dbReference type="GO" id="GO:0004497">
    <property type="term" value="F:monooxygenase activity"/>
    <property type="evidence" value="ECO:0007669"/>
    <property type="project" value="UniProtKB-ARBA"/>
</dbReference>
<keyword evidence="7" id="KW-1185">Reference proteome</keyword>
<dbReference type="GO" id="GO:0046872">
    <property type="term" value="F:metal ion binding"/>
    <property type="evidence" value="ECO:0007669"/>
    <property type="project" value="UniProtKB-KW"/>
</dbReference>
<dbReference type="InterPro" id="IPR036922">
    <property type="entry name" value="Rieske_2Fe-2S_sf"/>
</dbReference>